<dbReference type="Pfam" id="PF11346">
    <property type="entry name" value="DUF3149"/>
    <property type="match status" value="1"/>
</dbReference>
<evidence type="ECO:0000256" key="1">
    <source>
        <dbReference type="SAM" id="Phobius"/>
    </source>
</evidence>
<evidence type="ECO:0000313" key="2">
    <source>
        <dbReference type="EMBL" id="MDL5031316.1"/>
    </source>
</evidence>
<reference evidence="2 3" key="1">
    <citation type="submission" date="2023-06" db="EMBL/GenBank/DDBJ databases">
        <title>Pelomonas sp. APW6 16S ribosomal RNA gene genome sequencing and assembly.</title>
        <authorList>
            <person name="Woo H."/>
        </authorList>
    </citation>
    <scope>NUCLEOTIDE SEQUENCE [LARGE SCALE GENOMIC DNA]</scope>
    <source>
        <strain evidence="2 3">APW6</strain>
    </source>
</reference>
<dbReference type="InterPro" id="IPR021494">
    <property type="entry name" value="DUF3149"/>
</dbReference>
<dbReference type="Proteomes" id="UP001238603">
    <property type="component" value="Unassembled WGS sequence"/>
</dbReference>
<accession>A0ABT7LIE1</accession>
<sequence length="48" mass="5363">MKAIELLFTSDVGLMSLTVLAITLGMGGFYLRYFLKHVKDDTAAQARR</sequence>
<protein>
    <submittedName>
        <fullName evidence="2">DUF3149 domain-containing protein</fullName>
    </submittedName>
</protein>
<dbReference type="EMBL" id="JASVDS010000001">
    <property type="protein sequence ID" value="MDL5031316.1"/>
    <property type="molecule type" value="Genomic_DNA"/>
</dbReference>
<comment type="caution">
    <text evidence="2">The sequence shown here is derived from an EMBL/GenBank/DDBJ whole genome shotgun (WGS) entry which is preliminary data.</text>
</comment>
<keyword evidence="1" id="KW-1133">Transmembrane helix</keyword>
<keyword evidence="3" id="KW-1185">Reference proteome</keyword>
<dbReference type="RefSeq" id="WP_285981424.1">
    <property type="nucleotide sequence ID" value="NZ_JASVDS010000001.1"/>
</dbReference>
<proteinExistence type="predicted"/>
<gene>
    <name evidence="2" type="ORF">QRD43_05285</name>
</gene>
<name>A0ABT7LIE1_9BURK</name>
<organism evidence="2 3">
    <name type="scientific">Roseateles subflavus</name>
    <dbReference type="NCBI Taxonomy" id="3053353"/>
    <lineage>
        <taxon>Bacteria</taxon>
        <taxon>Pseudomonadati</taxon>
        <taxon>Pseudomonadota</taxon>
        <taxon>Betaproteobacteria</taxon>
        <taxon>Burkholderiales</taxon>
        <taxon>Sphaerotilaceae</taxon>
        <taxon>Roseateles</taxon>
    </lineage>
</organism>
<evidence type="ECO:0000313" key="3">
    <source>
        <dbReference type="Proteomes" id="UP001238603"/>
    </source>
</evidence>
<keyword evidence="1" id="KW-0812">Transmembrane</keyword>
<feature type="transmembrane region" description="Helical" evidence="1">
    <location>
        <begin position="12"/>
        <end position="31"/>
    </location>
</feature>
<keyword evidence="1" id="KW-0472">Membrane</keyword>